<dbReference type="InterPro" id="IPR041205">
    <property type="entry name" value="ScsC_N"/>
</dbReference>
<dbReference type="AlphaFoldDB" id="A0A0K6I6L7"/>
<evidence type="ECO:0000313" key="7">
    <source>
        <dbReference type="EMBL" id="CUA98789.1"/>
    </source>
</evidence>
<keyword evidence="2" id="KW-0560">Oxidoreductase</keyword>
<dbReference type="Pfam" id="PF18312">
    <property type="entry name" value="ScsC_N"/>
    <property type="match status" value="1"/>
</dbReference>
<dbReference type="GO" id="GO:0016853">
    <property type="term" value="F:isomerase activity"/>
    <property type="evidence" value="ECO:0007669"/>
    <property type="project" value="UniProtKB-KW"/>
</dbReference>
<evidence type="ECO:0000256" key="2">
    <source>
        <dbReference type="ARBA" id="ARBA00023002"/>
    </source>
</evidence>
<dbReference type="PROSITE" id="PS51352">
    <property type="entry name" value="THIOREDOXIN_2"/>
    <property type="match status" value="1"/>
</dbReference>
<evidence type="ECO:0000256" key="3">
    <source>
        <dbReference type="ARBA" id="ARBA00023157"/>
    </source>
</evidence>
<keyword evidence="1 5" id="KW-0732">Signal</keyword>
<dbReference type="Proteomes" id="UP000183900">
    <property type="component" value="Unassembled WGS sequence"/>
</dbReference>
<evidence type="ECO:0000256" key="5">
    <source>
        <dbReference type="SAM" id="SignalP"/>
    </source>
</evidence>
<dbReference type="RefSeq" id="WP_055456464.1">
    <property type="nucleotide sequence ID" value="NZ_CYHE01000011.1"/>
</dbReference>
<protein>
    <submittedName>
        <fullName evidence="7">Protein-disulfide isomerase</fullName>
    </submittedName>
</protein>
<dbReference type="GO" id="GO:0016491">
    <property type="term" value="F:oxidoreductase activity"/>
    <property type="evidence" value="ECO:0007669"/>
    <property type="project" value="UniProtKB-KW"/>
</dbReference>
<feature type="domain" description="Thioredoxin" evidence="6">
    <location>
        <begin position="62"/>
        <end position="249"/>
    </location>
</feature>
<evidence type="ECO:0000259" key="6">
    <source>
        <dbReference type="PROSITE" id="PS51352"/>
    </source>
</evidence>
<evidence type="ECO:0000256" key="4">
    <source>
        <dbReference type="ARBA" id="ARBA00023284"/>
    </source>
</evidence>
<dbReference type="PANTHER" id="PTHR13887:SF14">
    <property type="entry name" value="DISULFIDE BOND FORMATION PROTEIN D"/>
    <property type="match status" value="1"/>
</dbReference>
<reference evidence="8" key="1">
    <citation type="submission" date="2015-08" db="EMBL/GenBank/DDBJ databases">
        <authorList>
            <person name="Varghese N."/>
        </authorList>
    </citation>
    <scope>NUCLEOTIDE SEQUENCE [LARGE SCALE GENOMIC DNA]</scope>
    <source>
        <strain evidence="8">DSM 23407</strain>
    </source>
</reference>
<proteinExistence type="predicted"/>
<dbReference type="SUPFAM" id="SSF52833">
    <property type="entry name" value="Thioredoxin-like"/>
    <property type="match status" value="1"/>
</dbReference>
<keyword evidence="8" id="KW-1185">Reference proteome</keyword>
<keyword evidence="3" id="KW-1015">Disulfide bond</keyword>
<name>A0A0K6I6L7_9HYPH</name>
<feature type="chain" id="PRO_5005505284" evidence="5">
    <location>
        <begin position="28"/>
        <end position="255"/>
    </location>
</feature>
<feature type="signal peptide" evidence="5">
    <location>
        <begin position="1"/>
        <end position="27"/>
    </location>
</feature>
<dbReference type="PANTHER" id="PTHR13887">
    <property type="entry name" value="GLUTATHIONE S-TRANSFERASE KAPPA"/>
    <property type="match status" value="1"/>
</dbReference>
<dbReference type="CDD" id="cd03023">
    <property type="entry name" value="DsbA_Com1_like"/>
    <property type="match status" value="1"/>
</dbReference>
<evidence type="ECO:0000313" key="8">
    <source>
        <dbReference type="Proteomes" id="UP000183900"/>
    </source>
</evidence>
<dbReference type="OrthoDB" id="9780147at2"/>
<sequence>MNRFFRCLAAPVLALAIGTLAPVTASAQSPAPDKAQVEQIVRDYLLQNPEVIRDALVELDRRDKEAEATRVSAMLADKDGALFNSRHQVVLGNPEGDVTMVEFFDYNCGYCKRAMADMERLLDEDPNLRVVLKEYPVLGQPSFEAAQIAIAVNALAPDRYREFHVAMLTMRGKADQASTLKVAEAMGLARDDLARAVTKDDVRANVEEVYDLADQLGISGTPSYVIGDAVIKGAYGYDTLKAAIQSMRKCGKANC</sequence>
<dbReference type="InterPro" id="IPR001853">
    <property type="entry name" value="DSBA-like_thioredoxin_dom"/>
</dbReference>
<dbReference type="Pfam" id="PF01323">
    <property type="entry name" value="DSBA"/>
    <property type="match status" value="1"/>
</dbReference>
<keyword evidence="7" id="KW-0413">Isomerase</keyword>
<keyword evidence="4" id="KW-0676">Redox-active center</keyword>
<gene>
    <name evidence="7" type="ORF">Ga0061067_11124</name>
</gene>
<evidence type="ECO:0000256" key="1">
    <source>
        <dbReference type="ARBA" id="ARBA00022729"/>
    </source>
</evidence>
<dbReference type="EMBL" id="CYHE01000011">
    <property type="protein sequence ID" value="CUA98789.1"/>
    <property type="molecule type" value="Genomic_DNA"/>
</dbReference>
<dbReference type="Gene3D" id="3.40.30.10">
    <property type="entry name" value="Glutaredoxin"/>
    <property type="match status" value="1"/>
</dbReference>
<accession>A0A0K6I6L7</accession>
<organism evidence="7 8">
    <name type="scientific">Pannonibacter indicus</name>
    <dbReference type="NCBI Taxonomy" id="466044"/>
    <lineage>
        <taxon>Bacteria</taxon>
        <taxon>Pseudomonadati</taxon>
        <taxon>Pseudomonadota</taxon>
        <taxon>Alphaproteobacteria</taxon>
        <taxon>Hyphomicrobiales</taxon>
        <taxon>Stappiaceae</taxon>
        <taxon>Pannonibacter</taxon>
    </lineage>
</organism>
<dbReference type="InterPro" id="IPR036249">
    <property type="entry name" value="Thioredoxin-like_sf"/>
</dbReference>
<dbReference type="InterPro" id="IPR013766">
    <property type="entry name" value="Thioredoxin_domain"/>
</dbReference>